<evidence type="ECO:0000256" key="1">
    <source>
        <dbReference type="ARBA" id="ARBA00004370"/>
    </source>
</evidence>
<accession>A0ABZ2EHI1</accession>
<dbReference type="Gene3D" id="3.10.20.310">
    <property type="entry name" value="membrane protein fhac"/>
    <property type="match status" value="1"/>
</dbReference>
<evidence type="ECO:0000256" key="2">
    <source>
        <dbReference type="ARBA" id="ARBA00023136"/>
    </source>
</evidence>
<gene>
    <name evidence="5" type="primary">bamA_1</name>
    <name evidence="5" type="ORF">PIECOFPK_00423</name>
</gene>
<dbReference type="Pfam" id="PF07244">
    <property type="entry name" value="POTRA"/>
    <property type="match status" value="1"/>
</dbReference>
<keyword evidence="6" id="KW-1185">Reference proteome</keyword>
<feature type="domain" description="POTRA" evidence="4">
    <location>
        <begin position="64"/>
        <end position="140"/>
    </location>
</feature>
<keyword evidence="2" id="KW-0472">Membrane</keyword>
<feature type="chain" id="PRO_5045270193" evidence="3">
    <location>
        <begin position="26"/>
        <end position="498"/>
    </location>
</feature>
<dbReference type="Proteomes" id="UP001321305">
    <property type="component" value="Chromosome"/>
</dbReference>
<dbReference type="PROSITE" id="PS51779">
    <property type="entry name" value="POTRA"/>
    <property type="match status" value="1"/>
</dbReference>
<comment type="subcellular location">
    <subcellularLocation>
        <location evidence="1">Membrane</location>
    </subcellularLocation>
</comment>
<dbReference type="Gene3D" id="2.40.160.50">
    <property type="entry name" value="membrane protein fhac: a member of the omp85/tpsb transporter family"/>
    <property type="match status" value="1"/>
</dbReference>
<dbReference type="InterPro" id="IPR034746">
    <property type="entry name" value="POTRA"/>
</dbReference>
<organism evidence="5 6">
    <name type="scientific">Mycovorax composti</name>
    <dbReference type="NCBI Taxonomy" id="2962693"/>
    <lineage>
        <taxon>Bacteria</taxon>
        <taxon>Pseudomonadati</taxon>
        <taxon>Bacteroidota</taxon>
        <taxon>Chitinophagia</taxon>
        <taxon>Chitinophagales</taxon>
        <taxon>Chitinophagaceae</taxon>
        <taxon>Mycovorax</taxon>
    </lineage>
</organism>
<evidence type="ECO:0000313" key="6">
    <source>
        <dbReference type="Proteomes" id="UP001321305"/>
    </source>
</evidence>
<feature type="signal peptide" evidence="3">
    <location>
        <begin position="1"/>
        <end position="25"/>
    </location>
</feature>
<sequence length="498" mass="57739">MHFINIKKYLLWLLIIFGTCTTVVAQEDTTRIEHQEDIESNPSPIAPNSFSLDSLKDIIGDKQLYVRSIIIEGNKRTRPAILLRELPFKEGDSVRLYHLPEIFAQSKIQIMNTTLFHRAEVFIKNVEDANIDVGIFVKEKWYIYPIPYVKPIDRNLNEWLFENSASIQRLDYGIKLNYDNLTGNNDKLRFFLITGYTRQLLLSYTTPYVDKDMKWGASINLSLGKTHEINATTLNDKQLFIKDTADYIRNFFKGTVEATYRPAFFTKHFFGFGYNVVRVGDSVLITNPNYFKNGAKKVWYPEFYYRLLYQNLDYIPYPTSGHAGELFVTKQGVNSKHNLWQITAKAQGYWHLGYRTFYNISALGTVKFPFKQPYYNLPILGYNDMNLRGYEPYVVDGVAGGLVNVTLFKQLTNFSFSIPALRWLTDRLIPLKIYGKVYGNAGYVYHPEPGDNRLPNRLLLGGGVGFDLWTVNDFTFKFEFSFNQLGQNGLFLHKKTLF</sequence>
<reference evidence="6" key="1">
    <citation type="submission" date="2024-01" db="EMBL/GenBank/DDBJ databases">
        <title>Mycovorax composti gen. nov. sp. nov., a member of the family Chitinophagaceae isolated from button mushroom compost.</title>
        <authorList>
            <person name="Thai M."/>
            <person name="Bell T.L."/>
            <person name="Kertesz M.A."/>
        </authorList>
    </citation>
    <scope>NUCLEOTIDE SEQUENCE [LARGE SCALE GENOMIC DNA]</scope>
    <source>
        <strain evidence="6">C216</strain>
    </source>
</reference>
<keyword evidence="3" id="KW-0732">Signal</keyword>
<dbReference type="EMBL" id="CP144143">
    <property type="protein sequence ID" value="WWC82714.1"/>
    <property type="molecule type" value="Genomic_DNA"/>
</dbReference>
<evidence type="ECO:0000256" key="3">
    <source>
        <dbReference type="SAM" id="SignalP"/>
    </source>
</evidence>
<evidence type="ECO:0000259" key="4">
    <source>
        <dbReference type="PROSITE" id="PS51779"/>
    </source>
</evidence>
<evidence type="ECO:0000313" key="5">
    <source>
        <dbReference type="EMBL" id="WWC82714.1"/>
    </source>
</evidence>
<name>A0ABZ2EHI1_9BACT</name>
<proteinExistence type="predicted"/>
<dbReference type="InterPro" id="IPR010827">
    <property type="entry name" value="BamA/TamA_POTRA"/>
</dbReference>
<protein>
    <submittedName>
        <fullName evidence="5">Outer membrane protein assembly factor BamA</fullName>
    </submittedName>
</protein>